<organism evidence="4 5">
    <name type="scientific">Metabacillus litoralis</name>
    <dbReference type="NCBI Taxonomy" id="152268"/>
    <lineage>
        <taxon>Bacteria</taxon>
        <taxon>Bacillati</taxon>
        <taxon>Bacillota</taxon>
        <taxon>Bacilli</taxon>
        <taxon>Bacillales</taxon>
        <taxon>Bacillaceae</taxon>
        <taxon>Metabacillus</taxon>
    </lineage>
</organism>
<dbReference type="EMBL" id="VOQF01000002">
    <property type="protein sequence ID" value="TXC92427.1"/>
    <property type="molecule type" value="Genomic_DNA"/>
</dbReference>
<accession>A0A5C6W6D8</accession>
<dbReference type="InterPro" id="IPR003362">
    <property type="entry name" value="Bact_transf"/>
</dbReference>
<keyword evidence="5" id="KW-1185">Reference proteome</keyword>
<dbReference type="PANTHER" id="PTHR30576">
    <property type="entry name" value="COLANIC BIOSYNTHESIS UDP-GLUCOSE LIPID CARRIER TRANSFERASE"/>
    <property type="match status" value="1"/>
</dbReference>
<reference evidence="4 5" key="1">
    <citation type="journal article" date="2005" name="Int. J. Syst. Evol. Microbiol.">
        <title>Bacillus litoralis sp. nov., isolated from a tidal flat of the Yellow Sea in Korea.</title>
        <authorList>
            <person name="Yoon J.H."/>
            <person name="Oh T.K."/>
        </authorList>
    </citation>
    <scope>NUCLEOTIDE SEQUENCE [LARGE SCALE GENOMIC DNA]</scope>
    <source>
        <strain evidence="4 5">SW-211</strain>
    </source>
</reference>
<gene>
    <name evidence="4" type="ORF">FS935_04765</name>
</gene>
<dbReference type="OrthoDB" id="9808602at2"/>
<feature type="domain" description="Bacterial sugar transferase" evidence="3">
    <location>
        <begin position="2"/>
        <end position="177"/>
    </location>
</feature>
<feature type="transmembrane region" description="Helical" evidence="2">
    <location>
        <begin position="7"/>
        <end position="30"/>
    </location>
</feature>
<evidence type="ECO:0000256" key="2">
    <source>
        <dbReference type="SAM" id="Phobius"/>
    </source>
</evidence>
<sequence length="204" mass="23699">MKRIFDVIFSLILLICLFPIIVILACFVKVKLGSPILFKQVRPGLHGSSFYFYKFRTMTSERDENGVMLPDHQRLTYFGKFLRKYSLDEFPQLFNVLKGDISIVGPRPLLMEYLPLYTDEQKKRHDVKPGITGWAQINGRNSISWEEKFELDIWYVQNQSFLLDMKILILTVGKVLKSEGINQQGNATIEKFKGSNMTVREEHG</sequence>
<comment type="similarity">
    <text evidence="1">Belongs to the bacterial sugar transferase family.</text>
</comment>
<evidence type="ECO:0000313" key="5">
    <source>
        <dbReference type="Proteomes" id="UP000321363"/>
    </source>
</evidence>
<name>A0A5C6W6D8_9BACI</name>
<keyword evidence="4" id="KW-0808">Transferase</keyword>
<dbReference type="Proteomes" id="UP000321363">
    <property type="component" value="Unassembled WGS sequence"/>
</dbReference>
<keyword evidence="2" id="KW-0812">Transmembrane</keyword>
<dbReference type="AlphaFoldDB" id="A0A5C6W6D8"/>
<dbReference type="GO" id="GO:0016780">
    <property type="term" value="F:phosphotransferase activity, for other substituted phosphate groups"/>
    <property type="evidence" value="ECO:0007669"/>
    <property type="project" value="TreeGrafter"/>
</dbReference>
<dbReference type="PANTHER" id="PTHR30576:SF8">
    <property type="entry name" value="UNDECAPRENYL-PHOSPHATE GALACTOSE PHOSPHOTRANSFERASE"/>
    <property type="match status" value="1"/>
</dbReference>
<dbReference type="Pfam" id="PF02397">
    <property type="entry name" value="Bac_transf"/>
    <property type="match status" value="1"/>
</dbReference>
<keyword evidence="2" id="KW-1133">Transmembrane helix</keyword>
<evidence type="ECO:0000313" key="4">
    <source>
        <dbReference type="EMBL" id="TXC92427.1"/>
    </source>
</evidence>
<evidence type="ECO:0000259" key="3">
    <source>
        <dbReference type="Pfam" id="PF02397"/>
    </source>
</evidence>
<protein>
    <submittedName>
        <fullName evidence="4">Sugar transferase</fullName>
    </submittedName>
</protein>
<keyword evidence="2" id="KW-0472">Membrane</keyword>
<proteinExistence type="inferred from homology"/>
<comment type="caution">
    <text evidence="4">The sequence shown here is derived from an EMBL/GenBank/DDBJ whole genome shotgun (WGS) entry which is preliminary data.</text>
</comment>
<evidence type="ECO:0000256" key="1">
    <source>
        <dbReference type="ARBA" id="ARBA00006464"/>
    </source>
</evidence>
<dbReference type="RefSeq" id="WP_146946469.1">
    <property type="nucleotide sequence ID" value="NZ_VOQF01000002.1"/>
</dbReference>
<dbReference type="PROSITE" id="PS51257">
    <property type="entry name" value="PROKAR_LIPOPROTEIN"/>
    <property type="match status" value="1"/>
</dbReference>